<dbReference type="EC" id="3.1.26.11" evidence="2 10"/>
<dbReference type="NCBIfam" id="NF000801">
    <property type="entry name" value="PRK00055.1-3"/>
    <property type="match status" value="1"/>
</dbReference>
<keyword evidence="3 10" id="KW-0819">tRNA processing</keyword>
<accession>A0A285NNK0</accession>
<keyword evidence="13" id="KW-1185">Reference proteome</keyword>
<gene>
    <name evidence="10" type="primary">rnz</name>
    <name evidence="12" type="ORF">SAMN05421503_1776</name>
</gene>
<feature type="binding site" evidence="10">
    <location>
        <position position="211"/>
    </location>
    <ligand>
        <name>Zn(2+)</name>
        <dbReference type="ChEBI" id="CHEBI:29105"/>
        <label>2</label>
        <note>catalytic</note>
    </ligand>
</feature>
<feature type="binding site" evidence="10">
    <location>
        <position position="211"/>
    </location>
    <ligand>
        <name>Zn(2+)</name>
        <dbReference type="ChEBI" id="CHEBI:29105"/>
        <label>1</label>
        <note>catalytic</note>
    </ligand>
</feature>
<sequence length="307" mass="34071">MELHFLGTGAGLPSKDRNVTSICLSMPQERQAVWMFDCGEATQHQMLYSPLKAGKIEKIFITHLHGDHIYGLPGLLSTRSFQQSDLQLEIYGPRGIKEYIEVSLNISGSSTANSLIIHEIEPGRIFEDEGWTVDAIELSHGIPCFGYIVKEKDTLGELRVDKLRELGITPGPIYRSIKTQEVTELPDGQQIRRADFLGPDKPGRKLAILGDTTYLPTLKEVLQDADILVHEATFSADEPEMAKAYGHSTALQAATLAKAANVQKLVLTHISARYHKEEAEILAEQAQTIFPATELAEDMSVFEVMKK</sequence>
<comment type="similarity">
    <text evidence="10">Belongs to the RNase Z family.</text>
</comment>
<dbReference type="CDD" id="cd07717">
    <property type="entry name" value="RNaseZ_ZiPD-like_MBL-fold"/>
    <property type="match status" value="1"/>
</dbReference>
<comment type="cofactor">
    <cofactor evidence="10">
        <name>Zn(2+)</name>
        <dbReference type="ChEBI" id="CHEBI:29105"/>
    </cofactor>
    <text evidence="10">Binds 2 Zn(2+) ions.</text>
</comment>
<dbReference type="Pfam" id="PF23023">
    <property type="entry name" value="Anti-Pycsar_Apyc1"/>
    <property type="match status" value="1"/>
</dbReference>
<comment type="function">
    <text evidence="9 10">Zinc phosphodiesterase, which displays some tRNA 3'-processing endonuclease activity. Probably involved in tRNA maturation, by removing a 3'-trailer from precursor tRNA.</text>
</comment>
<evidence type="ECO:0000256" key="7">
    <source>
        <dbReference type="ARBA" id="ARBA00022801"/>
    </source>
</evidence>
<organism evidence="12 13">
    <name type="scientific">Terribacillus aidingensis</name>
    <dbReference type="NCBI Taxonomy" id="586416"/>
    <lineage>
        <taxon>Bacteria</taxon>
        <taxon>Bacillati</taxon>
        <taxon>Bacillota</taxon>
        <taxon>Bacilli</taxon>
        <taxon>Bacillales</taxon>
        <taxon>Bacillaceae</taxon>
        <taxon>Terribacillus</taxon>
    </lineage>
</organism>
<evidence type="ECO:0000256" key="2">
    <source>
        <dbReference type="ARBA" id="ARBA00012477"/>
    </source>
</evidence>
<feature type="binding site" evidence="10">
    <location>
        <position position="67"/>
    </location>
    <ligand>
        <name>Zn(2+)</name>
        <dbReference type="ChEBI" id="CHEBI:29105"/>
        <label>2</label>
        <note>catalytic</note>
    </ligand>
</feature>
<keyword evidence="6 10" id="KW-0255">Endonuclease</keyword>
<keyword evidence="8 10" id="KW-0862">Zinc</keyword>
<comment type="catalytic activity">
    <reaction evidence="10">
        <text>Endonucleolytic cleavage of RNA, removing extra 3' nucleotides from tRNA precursor, generating 3' termini of tRNAs. A 3'-hydroxy group is left at the tRNA terminus and a 5'-phosphoryl group is left at the trailer molecule.</text>
        <dbReference type="EC" id="3.1.26.11"/>
    </reaction>
</comment>
<dbReference type="HAMAP" id="MF_01818">
    <property type="entry name" value="RNase_Z_BN"/>
    <property type="match status" value="1"/>
</dbReference>
<proteinExistence type="inferred from homology"/>
<keyword evidence="5 10" id="KW-0479">Metal-binding</keyword>
<evidence type="ECO:0000256" key="8">
    <source>
        <dbReference type="ARBA" id="ARBA00022833"/>
    </source>
</evidence>
<dbReference type="InterPro" id="IPR001279">
    <property type="entry name" value="Metallo-B-lactamas"/>
</dbReference>
<dbReference type="Gene3D" id="3.60.15.10">
    <property type="entry name" value="Ribonuclease Z/Hydroxyacylglutathione hydrolase-like"/>
    <property type="match status" value="1"/>
</dbReference>
<dbReference type="NCBIfam" id="TIGR02651">
    <property type="entry name" value="RNase_Z"/>
    <property type="match status" value="1"/>
</dbReference>
<keyword evidence="4 10" id="KW-0540">Nuclease</keyword>
<evidence type="ECO:0000259" key="11">
    <source>
        <dbReference type="Pfam" id="PF12706"/>
    </source>
</evidence>
<dbReference type="EMBL" id="OBEK01000002">
    <property type="protein sequence ID" value="SNZ10513.1"/>
    <property type="molecule type" value="Genomic_DNA"/>
</dbReference>
<dbReference type="SUPFAM" id="SSF56281">
    <property type="entry name" value="Metallo-hydrolase/oxidoreductase"/>
    <property type="match status" value="1"/>
</dbReference>
<evidence type="ECO:0000313" key="12">
    <source>
        <dbReference type="EMBL" id="SNZ10513.1"/>
    </source>
</evidence>
<dbReference type="PANTHER" id="PTHR46018:SF2">
    <property type="entry name" value="ZINC PHOSPHODIESTERASE ELAC PROTEIN 1"/>
    <property type="match status" value="1"/>
</dbReference>
<evidence type="ECO:0000256" key="9">
    <source>
        <dbReference type="ARBA" id="ARBA00057812"/>
    </source>
</evidence>
<dbReference type="InterPro" id="IPR013471">
    <property type="entry name" value="RNase_Z/BN"/>
</dbReference>
<dbReference type="PANTHER" id="PTHR46018">
    <property type="entry name" value="ZINC PHOSPHODIESTERASE ELAC PROTEIN 1"/>
    <property type="match status" value="1"/>
</dbReference>
<evidence type="ECO:0000256" key="3">
    <source>
        <dbReference type="ARBA" id="ARBA00022694"/>
    </source>
</evidence>
<dbReference type="OrthoDB" id="9800940at2"/>
<protein>
    <recommendedName>
        <fullName evidence="2 10">Ribonuclease Z</fullName>
        <shortName evidence="10">RNase Z</shortName>
        <ecNumber evidence="2 10">3.1.26.11</ecNumber>
    </recommendedName>
    <alternativeName>
        <fullName evidence="10">tRNA 3 endonuclease</fullName>
    </alternativeName>
    <alternativeName>
        <fullName evidence="10">tRNase Z</fullName>
    </alternativeName>
</protein>
<evidence type="ECO:0000313" key="13">
    <source>
        <dbReference type="Proteomes" id="UP000219356"/>
    </source>
</evidence>
<evidence type="ECO:0000256" key="1">
    <source>
        <dbReference type="ARBA" id="ARBA00011738"/>
    </source>
</evidence>
<dbReference type="GO" id="GO:0008270">
    <property type="term" value="F:zinc ion binding"/>
    <property type="evidence" value="ECO:0007669"/>
    <property type="project" value="UniProtKB-UniRule"/>
</dbReference>
<feature type="active site" description="Proton acceptor" evidence="10">
    <location>
        <position position="67"/>
    </location>
</feature>
<reference evidence="13" key="1">
    <citation type="submission" date="2017-09" db="EMBL/GenBank/DDBJ databases">
        <authorList>
            <person name="Varghese N."/>
            <person name="Submissions S."/>
        </authorList>
    </citation>
    <scope>NUCLEOTIDE SEQUENCE [LARGE SCALE GENOMIC DNA]</scope>
    <source>
        <strain evidence="13">CGMCC 1.8913</strain>
    </source>
</reference>
<dbReference type="Proteomes" id="UP000219356">
    <property type="component" value="Unassembled WGS sequence"/>
</dbReference>
<dbReference type="RefSeq" id="WP_097041271.1">
    <property type="nucleotide sequence ID" value="NZ_OBEK01000002.1"/>
</dbReference>
<feature type="binding site" evidence="10">
    <location>
        <position position="140"/>
    </location>
    <ligand>
        <name>Zn(2+)</name>
        <dbReference type="ChEBI" id="CHEBI:29105"/>
        <label>1</label>
        <note>catalytic</note>
    </ligand>
</feature>
<dbReference type="GO" id="GO:0042781">
    <property type="term" value="F:3'-tRNA processing endoribonuclease activity"/>
    <property type="evidence" value="ECO:0007669"/>
    <property type="project" value="UniProtKB-UniRule"/>
</dbReference>
<feature type="binding site" evidence="10">
    <location>
        <position position="68"/>
    </location>
    <ligand>
        <name>Zn(2+)</name>
        <dbReference type="ChEBI" id="CHEBI:29105"/>
        <label>2</label>
        <note>catalytic</note>
    </ligand>
</feature>
<feature type="binding site" evidence="10">
    <location>
        <position position="63"/>
    </location>
    <ligand>
        <name>Zn(2+)</name>
        <dbReference type="ChEBI" id="CHEBI:29105"/>
        <label>1</label>
        <note>catalytic</note>
    </ligand>
</feature>
<feature type="binding site" evidence="10">
    <location>
        <position position="269"/>
    </location>
    <ligand>
        <name>Zn(2+)</name>
        <dbReference type="ChEBI" id="CHEBI:29105"/>
        <label>2</label>
        <note>catalytic</note>
    </ligand>
</feature>
<keyword evidence="7 10" id="KW-0378">Hydrolase</keyword>
<dbReference type="Pfam" id="PF12706">
    <property type="entry name" value="Lactamase_B_2"/>
    <property type="match status" value="1"/>
</dbReference>
<feature type="domain" description="Metallo-beta-lactamase" evidence="11">
    <location>
        <begin position="201"/>
        <end position="270"/>
    </location>
</feature>
<comment type="subunit">
    <text evidence="1 10">Homodimer.</text>
</comment>
<name>A0A285NNK0_9BACI</name>
<evidence type="ECO:0000256" key="5">
    <source>
        <dbReference type="ARBA" id="ARBA00022723"/>
    </source>
</evidence>
<evidence type="ECO:0000256" key="4">
    <source>
        <dbReference type="ARBA" id="ARBA00022722"/>
    </source>
</evidence>
<dbReference type="GO" id="GO:0042802">
    <property type="term" value="F:identical protein binding"/>
    <property type="evidence" value="ECO:0007669"/>
    <property type="project" value="UniProtKB-ARBA"/>
</dbReference>
<dbReference type="AlphaFoldDB" id="A0A285NNK0"/>
<evidence type="ECO:0000256" key="10">
    <source>
        <dbReference type="HAMAP-Rule" id="MF_01818"/>
    </source>
</evidence>
<feature type="binding site" evidence="10">
    <location>
        <position position="65"/>
    </location>
    <ligand>
        <name>Zn(2+)</name>
        <dbReference type="ChEBI" id="CHEBI:29105"/>
        <label>1</label>
        <note>catalytic</note>
    </ligand>
</feature>
<evidence type="ECO:0000256" key="6">
    <source>
        <dbReference type="ARBA" id="ARBA00022759"/>
    </source>
</evidence>
<dbReference type="STRING" id="586416.GZ22_08760"/>
<dbReference type="InterPro" id="IPR036866">
    <property type="entry name" value="RibonucZ/Hydroxyglut_hydro"/>
</dbReference>
<dbReference type="FunFam" id="3.60.15.10:FF:000002">
    <property type="entry name" value="Ribonuclease Z"/>
    <property type="match status" value="1"/>
</dbReference>